<dbReference type="InterPro" id="IPR042097">
    <property type="entry name" value="Aminopeptidase_N-like_N_sf"/>
</dbReference>
<organism evidence="3 4">
    <name type="scientific">Eufriesea mexicana</name>
    <dbReference type="NCBI Taxonomy" id="516756"/>
    <lineage>
        <taxon>Eukaryota</taxon>
        <taxon>Metazoa</taxon>
        <taxon>Ecdysozoa</taxon>
        <taxon>Arthropoda</taxon>
        <taxon>Hexapoda</taxon>
        <taxon>Insecta</taxon>
        <taxon>Pterygota</taxon>
        <taxon>Neoptera</taxon>
        <taxon>Endopterygota</taxon>
        <taxon>Hymenoptera</taxon>
        <taxon>Apocrita</taxon>
        <taxon>Aculeata</taxon>
        <taxon>Apoidea</taxon>
        <taxon>Anthophila</taxon>
        <taxon>Apidae</taxon>
        <taxon>Eufriesea</taxon>
    </lineage>
</organism>
<dbReference type="EMBL" id="KQ763442">
    <property type="protein sequence ID" value="OAD55093.1"/>
    <property type="molecule type" value="Genomic_DNA"/>
</dbReference>
<feature type="compositionally biased region" description="Basic residues" evidence="1">
    <location>
        <begin position="151"/>
        <end position="166"/>
    </location>
</feature>
<gene>
    <name evidence="3" type="ORF">WN48_05606</name>
</gene>
<dbReference type="Proteomes" id="UP000250275">
    <property type="component" value="Unassembled WGS sequence"/>
</dbReference>
<evidence type="ECO:0000313" key="3">
    <source>
        <dbReference type="EMBL" id="OAD55093.1"/>
    </source>
</evidence>
<sequence length="177" mass="19857">MPQFSGGPVEFMTSDDIECKRGDGWFLSYTKIAGIVVVFVIGVVAAGFLGWYINSLPKKKPYETLDLLNDEIEDTDVVGENVVSPFVHPLKYRLELTPIIDIGGPSILIGRVIIDFQVNGTVGLDKLSLNAKNITVTNYKLSSLDLKENKRRLKKRRRRRSNHGNRHRDDAASGNVW</sequence>
<accession>A0A310S9D2</accession>
<reference evidence="3 4" key="1">
    <citation type="submission" date="2015-07" db="EMBL/GenBank/DDBJ databases">
        <title>The genome of Eufriesea mexicana.</title>
        <authorList>
            <person name="Pan H."/>
            <person name="Kapheim K."/>
        </authorList>
    </citation>
    <scope>NUCLEOTIDE SEQUENCE [LARGE SCALE GENOMIC DNA]</scope>
    <source>
        <strain evidence="3">0111107269</strain>
        <tissue evidence="3">Whole body</tissue>
    </source>
</reference>
<evidence type="ECO:0000256" key="2">
    <source>
        <dbReference type="SAM" id="Phobius"/>
    </source>
</evidence>
<dbReference type="Gene3D" id="2.60.40.1730">
    <property type="entry name" value="tricorn interacting facor f3 domain"/>
    <property type="match status" value="1"/>
</dbReference>
<dbReference type="AlphaFoldDB" id="A0A310S9D2"/>
<keyword evidence="4" id="KW-1185">Reference proteome</keyword>
<name>A0A310S9D2_9HYME</name>
<evidence type="ECO:0000313" key="4">
    <source>
        <dbReference type="Proteomes" id="UP000250275"/>
    </source>
</evidence>
<protein>
    <submittedName>
        <fullName evidence="3">Uncharacterized protein</fullName>
    </submittedName>
</protein>
<dbReference type="OrthoDB" id="10031169at2759"/>
<proteinExistence type="predicted"/>
<keyword evidence="2" id="KW-0812">Transmembrane</keyword>
<feature type="region of interest" description="Disordered" evidence="1">
    <location>
        <begin position="151"/>
        <end position="177"/>
    </location>
</feature>
<keyword evidence="2" id="KW-0472">Membrane</keyword>
<keyword evidence="2" id="KW-1133">Transmembrane helix</keyword>
<evidence type="ECO:0000256" key="1">
    <source>
        <dbReference type="SAM" id="MobiDB-lite"/>
    </source>
</evidence>
<feature type="transmembrane region" description="Helical" evidence="2">
    <location>
        <begin position="32"/>
        <end position="53"/>
    </location>
</feature>